<gene>
    <name evidence="2" type="ORF">RD792_013050</name>
</gene>
<keyword evidence="3" id="KW-1185">Reference proteome</keyword>
<evidence type="ECO:0008006" key="4">
    <source>
        <dbReference type="Google" id="ProtNLM"/>
    </source>
</evidence>
<reference evidence="2 3" key="1">
    <citation type="journal article" date="2023" name="bioRxiv">
        <title>Genome report: Whole genome sequence and annotation of Penstemon davidsonii.</title>
        <authorList>
            <person name="Ostevik K.L."/>
            <person name="Alabady M."/>
            <person name="Zhang M."/>
            <person name="Rausher M.D."/>
        </authorList>
    </citation>
    <scope>NUCLEOTIDE SEQUENCE [LARGE SCALE GENOMIC DNA]</scope>
    <source>
        <strain evidence="2">DNT005</strain>
        <tissue evidence="2">Whole leaf</tissue>
    </source>
</reference>
<name>A0ABR0CSH5_9LAMI</name>
<evidence type="ECO:0000313" key="2">
    <source>
        <dbReference type="EMBL" id="KAK4479994.1"/>
    </source>
</evidence>
<dbReference type="Gene3D" id="1.10.630.10">
    <property type="entry name" value="Cytochrome P450"/>
    <property type="match status" value="1"/>
</dbReference>
<dbReference type="PANTHER" id="PTHR24299:SF58">
    <property type="entry name" value="CYTOCHROME P450"/>
    <property type="match status" value="1"/>
</dbReference>
<dbReference type="EMBL" id="JAYDYQ010002686">
    <property type="protein sequence ID" value="KAK4479994.1"/>
    <property type="molecule type" value="Genomic_DNA"/>
</dbReference>
<evidence type="ECO:0000256" key="1">
    <source>
        <dbReference type="SAM" id="Phobius"/>
    </source>
</evidence>
<comment type="caution">
    <text evidence="2">The sequence shown here is derived from an EMBL/GenBank/DDBJ whole genome shotgun (WGS) entry which is preliminary data.</text>
</comment>
<sequence>MGMQYSCNENVNNAFIFLISVLMLMIILARIRRRRTSAPIQQGSLSWPVIKNLLQLRSNPNIKLNTLARTYGPIVSIMFEAKLMVVGSSSKAALEILKTHDSNLSTRHLSYTHPASSSKLNKYCNWVCQIMQ</sequence>
<accession>A0ABR0CSH5</accession>
<dbReference type="InterPro" id="IPR001128">
    <property type="entry name" value="Cyt_P450"/>
</dbReference>
<dbReference type="PANTHER" id="PTHR24299">
    <property type="entry name" value="CYTOCHROME P450 FAMILY 1"/>
    <property type="match status" value="1"/>
</dbReference>
<feature type="transmembrane region" description="Helical" evidence="1">
    <location>
        <begin position="12"/>
        <end position="31"/>
    </location>
</feature>
<dbReference type="SUPFAM" id="SSF48264">
    <property type="entry name" value="Cytochrome P450"/>
    <property type="match status" value="1"/>
</dbReference>
<keyword evidence="1" id="KW-1133">Transmembrane helix</keyword>
<dbReference type="InterPro" id="IPR036396">
    <property type="entry name" value="Cyt_P450_sf"/>
</dbReference>
<dbReference type="Pfam" id="PF00067">
    <property type="entry name" value="p450"/>
    <property type="match status" value="1"/>
</dbReference>
<proteinExistence type="predicted"/>
<organism evidence="2 3">
    <name type="scientific">Penstemon davidsonii</name>
    <dbReference type="NCBI Taxonomy" id="160366"/>
    <lineage>
        <taxon>Eukaryota</taxon>
        <taxon>Viridiplantae</taxon>
        <taxon>Streptophyta</taxon>
        <taxon>Embryophyta</taxon>
        <taxon>Tracheophyta</taxon>
        <taxon>Spermatophyta</taxon>
        <taxon>Magnoliopsida</taxon>
        <taxon>eudicotyledons</taxon>
        <taxon>Gunneridae</taxon>
        <taxon>Pentapetalae</taxon>
        <taxon>asterids</taxon>
        <taxon>lamiids</taxon>
        <taxon>Lamiales</taxon>
        <taxon>Plantaginaceae</taxon>
        <taxon>Cheloneae</taxon>
        <taxon>Penstemon</taxon>
    </lineage>
</organism>
<evidence type="ECO:0000313" key="3">
    <source>
        <dbReference type="Proteomes" id="UP001291926"/>
    </source>
</evidence>
<protein>
    <recommendedName>
        <fullName evidence="4">Cytochrome P450</fullName>
    </recommendedName>
</protein>
<dbReference type="Proteomes" id="UP001291926">
    <property type="component" value="Unassembled WGS sequence"/>
</dbReference>
<keyword evidence="1" id="KW-0472">Membrane</keyword>
<keyword evidence="1" id="KW-0812">Transmembrane</keyword>